<dbReference type="PANTHER" id="PTHR31562:SF4">
    <property type="entry name" value="DUF268 DOMAIN-CONTAINING PROTEIN-RELATED"/>
    <property type="match status" value="1"/>
</dbReference>
<keyword evidence="3" id="KW-0732">Signal</keyword>
<evidence type="ECO:0000256" key="3">
    <source>
        <dbReference type="SAM" id="SignalP"/>
    </source>
</evidence>
<keyword evidence="2" id="KW-1133">Transmembrane helix</keyword>
<evidence type="ECO:0000256" key="1">
    <source>
        <dbReference type="SAM" id="MobiDB-lite"/>
    </source>
</evidence>
<gene>
    <name evidence="4" type="ORF">DdX_18476</name>
</gene>
<feature type="region of interest" description="Disordered" evidence="1">
    <location>
        <begin position="417"/>
        <end position="442"/>
    </location>
</feature>
<dbReference type="Pfam" id="PF03314">
    <property type="entry name" value="DUF273"/>
    <property type="match status" value="1"/>
</dbReference>
<dbReference type="Proteomes" id="UP001201812">
    <property type="component" value="Unassembled WGS sequence"/>
</dbReference>
<evidence type="ECO:0000313" key="4">
    <source>
        <dbReference type="EMBL" id="KAI1697482.1"/>
    </source>
</evidence>
<dbReference type="InterPro" id="IPR029044">
    <property type="entry name" value="Nucleotide-diphossugar_trans"/>
</dbReference>
<comment type="caution">
    <text evidence="4">The sequence shown here is derived from an EMBL/GenBank/DDBJ whole genome shotgun (WGS) entry which is preliminary data.</text>
</comment>
<evidence type="ECO:0000256" key="2">
    <source>
        <dbReference type="SAM" id="Phobius"/>
    </source>
</evidence>
<dbReference type="EMBL" id="JAKKPZ010000266">
    <property type="protein sequence ID" value="KAI1697482.1"/>
    <property type="molecule type" value="Genomic_DNA"/>
</dbReference>
<keyword evidence="5" id="KW-1185">Reference proteome</keyword>
<dbReference type="PANTHER" id="PTHR31562">
    <property type="entry name" value="PROTEIN CBG18972"/>
    <property type="match status" value="1"/>
</dbReference>
<feature type="chain" id="PRO_5041942486" evidence="3">
    <location>
        <begin position="21"/>
        <end position="502"/>
    </location>
</feature>
<name>A0AAD4MQ05_9BILA</name>
<dbReference type="AlphaFoldDB" id="A0AAD4MQ05"/>
<accession>A0AAD4MQ05</accession>
<organism evidence="4 5">
    <name type="scientific">Ditylenchus destructor</name>
    <dbReference type="NCBI Taxonomy" id="166010"/>
    <lineage>
        <taxon>Eukaryota</taxon>
        <taxon>Metazoa</taxon>
        <taxon>Ecdysozoa</taxon>
        <taxon>Nematoda</taxon>
        <taxon>Chromadorea</taxon>
        <taxon>Rhabditida</taxon>
        <taxon>Tylenchina</taxon>
        <taxon>Tylenchomorpha</taxon>
        <taxon>Sphaerularioidea</taxon>
        <taxon>Anguinidae</taxon>
        <taxon>Anguininae</taxon>
        <taxon>Ditylenchus</taxon>
    </lineage>
</organism>
<proteinExistence type="predicted"/>
<sequence length="502" mass="58050">MNVWIFCLSVVILRSTFVSSDLPWWSSLKSNSGTKTKAVILTVLNNVERLSEYKLALETVNCYANVRGYSHSVIILEDTEQSKNVHMDQEASVILPSVHNLSAKCNQKDFFFRRHCVVALYMEENIEKFNLVLFMDSDVGVVNPNHLIHEYLPTNEIVDMVFYNRLFIHEIAAGGFLARNTNYSRQFLHYWANAQPGLPKGFVKTDNTTIHVVFMEKFARPADRRKCDYYTRNWYEYFDYEACVRNYFGLNQTLYTEYDIQGQVRGRVYVTPFGKSWVRDSGLTQSRFSEDDFMFHQWKESLMGLPNPDWPITEWEYPFRVKEFNMQTCLAGNSEPWAPKEGLFLARNQIKIELAAKIKQLEEYYQSFINKMKNNNATTMSTIALPELLTTTTPMEGLIETRKAINDQNRYHGSDFSHDSFSNKGSLKSDADQPNSFKNDKDNGEKILTISGIPMMSMFPMPVAIVIVVIGICLLISKVILLVSRKSKKYFYSKLFSDITVV</sequence>
<keyword evidence="2" id="KW-0472">Membrane</keyword>
<feature type="compositionally biased region" description="Polar residues" evidence="1">
    <location>
        <begin position="419"/>
        <end position="437"/>
    </location>
</feature>
<evidence type="ECO:0000313" key="5">
    <source>
        <dbReference type="Proteomes" id="UP001201812"/>
    </source>
</evidence>
<dbReference type="InterPro" id="IPR004988">
    <property type="entry name" value="DUF273"/>
</dbReference>
<dbReference type="Gene3D" id="3.90.550.10">
    <property type="entry name" value="Spore Coat Polysaccharide Biosynthesis Protein SpsA, Chain A"/>
    <property type="match status" value="1"/>
</dbReference>
<feature type="transmembrane region" description="Helical" evidence="2">
    <location>
        <begin position="459"/>
        <end position="483"/>
    </location>
</feature>
<reference evidence="4" key="1">
    <citation type="submission" date="2022-01" db="EMBL/GenBank/DDBJ databases">
        <title>Genome Sequence Resource for Two Populations of Ditylenchus destructor, the Migratory Endoparasitic Phytonematode.</title>
        <authorList>
            <person name="Zhang H."/>
            <person name="Lin R."/>
            <person name="Xie B."/>
        </authorList>
    </citation>
    <scope>NUCLEOTIDE SEQUENCE</scope>
    <source>
        <strain evidence="4">BazhouSP</strain>
    </source>
</reference>
<protein>
    <submittedName>
        <fullName evidence="4">Uncharacterized protein</fullName>
    </submittedName>
</protein>
<keyword evidence="2" id="KW-0812">Transmembrane</keyword>
<feature type="signal peptide" evidence="3">
    <location>
        <begin position="1"/>
        <end position="20"/>
    </location>
</feature>